<proteinExistence type="inferred from homology"/>
<accession>A0ABV7QJC0</accession>
<dbReference type="SUPFAM" id="SSF51735">
    <property type="entry name" value="NAD(P)-binding Rossmann-fold domains"/>
    <property type="match status" value="1"/>
</dbReference>
<gene>
    <name evidence="4" type="ORF">ACFORO_24830</name>
</gene>
<evidence type="ECO:0000256" key="1">
    <source>
        <dbReference type="ARBA" id="ARBA00006484"/>
    </source>
</evidence>
<evidence type="ECO:0000313" key="5">
    <source>
        <dbReference type="Proteomes" id="UP001595764"/>
    </source>
</evidence>
<comment type="caution">
    <text evidence="4">The sequence shown here is derived from an EMBL/GenBank/DDBJ whole genome shotgun (WGS) entry which is preliminary data.</text>
</comment>
<organism evidence="4 5">
    <name type="scientific">Amycolatopsis halotolerans</name>
    <dbReference type="NCBI Taxonomy" id="330083"/>
    <lineage>
        <taxon>Bacteria</taxon>
        <taxon>Bacillati</taxon>
        <taxon>Actinomycetota</taxon>
        <taxon>Actinomycetes</taxon>
        <taxon>Pseudonocardiales</taxon>
        <taxon>Pseudonocardiaceae</taxon>
        <taxon>Amycolatopsis</taxon>
    </lineage>
</organism>
<dbReference type="PANTHER" id="PTHR42901">
    <property type="entry name" value="ALCOHOL DEHYDROGENASE"/>
    <property type="match status" value="1"/>
</dbReference>
<dbReference type="PANTHER" id="PTHR42901:SF1">
    <property type="entry name" value="ALCOHOL DEHYDROGENASE"/>
    <property type="match status" value="1"/>
</dbReference>
<dbReference type="PROSITE" id="PS00061">
    <property type="entry name" value="ADH_SHORT"/>
    <property type="match status" value="1"/>
</dbReference>
<keyword evidence="5" id="KW-1185">Reference proteome</keyword>
<dbReference type="PRINTS" id="PR00080">
    <property type="entry name" value="SDRFAMILY"/>
</dbReference>
<dbReference type="Proteomes" id="UP001595764">
    <property type="component" value="Unassembled WGS sequence"/>
</dbReference>
<dbReference type="Pfam" id="PF00106">
    <property type="entry name" value="adh_short"/>
    <property type="match status" value="1"/>
</dbReference>
<dbReference type="InterPro" id="IPR036291">
    <property type="entry name" value="NAD(P)-bd_dom_sf"/>
</dbReference>
<comment type="similarity">
    <text evidence="1 3">Belongs to the short-chain dehydrogenases/reductases (SDR) family.</text>
</comment>
<evidence type="ECO:0000256" key="2">
    <source>
        <dbReference type="ARBA" id="ARBA00023002"/>
    </source>
</evidence>
<keyword evidence="2" id="KW-0560">Oxidoreductase</keyword>
<dbReference type="RefSeq" id="WP_377868129.1">
    <property type="nucleotide sequence ID" value="NZ_JBHMAY010000004.1"/>
</dbReference>
<dbReference type="Gene3D" id="3.40.50.720">
    <property type="entry name" value="NAD(P)-binding Rossmann-like Domain"/>
    <property type="match status" value="1"/>
</dbReference>
<sequence>MGRPSEENTEHSESVLITGAGSGLGLGAGLTLAARGHRVFATVERDDQIEPTRAAFAERGLVAEVSRLDLLDPADREAAAALDASVLLNNAGFGAEGPLLRTDSAMVRKTFEVNVFGTLELTRLVADRLVAGGRGGRIVFVTSVAGLFVAPGAGAYGASKFALEAMAQAVRQELRPHGIEVRVVEPGPFSTGFNEKLVEHAPASDHDFSDFLAMQRDPAPAVEAIARVAVESGPYRTIVPGEFGAIVREQQDHLWGETDLVEP</sequence>
<dbReference type="PRINTS" id="PR00081">
    <property type="entry name" value="GDHRDH"/>
</dbReference>
<dbReference type="InterPro" id="IPR020904">
    <property type="entry name" value="Sc_DH/Rdtase_CS"/>
</dbReference>
<name>A0ABV7QJC0_9PSEU</name>
<dbReference type="InterPro" id="IPR002347">
    <property type="entry name" value="SDR_fam"/>
</dbReference>
<evidence type="ECO:0000313" key="4">
    <source>
        <dbReference type="EMBL" id="MFC3513417.1"/>
    </source>
</evidence>
<protein>
    <submittedName>
        <fullName evidence="4">SDR family NAD(P)-dependent oxidoreductase</fullName>
    </submittedName>
</protein>
<reference evidence="5" key="1">
    <citation type="journal article" date="2019" name="Int. J. Syst. Evol. Microbiol.">
        <title>The Global Catalogue of Microorganisms (GCM) 10K type strain sequencing project: providing services to taxonomists for standard genome sequencing and annotation.</title>
        <authorList>
            <consortium name="The Broad Institute Genomics Platform"/>
            <consortium name="The Broad Institute Genome Sequencing Center for Infectious Disease"/>
            <person name="Wu L."/>
            <person name="Ma J."/>
        </authorList>
    </citation>
    <scope>NUCLEOTIDE SEQUENCE [LARGE SCALE GENOMIC DNA]</scope>
    <source>
        <strain evidence="5">CGMCC 4.7682</strain>
    </source>
</reference>
<dbReference type="EMBL" id="JBHRWI010000029">
    <property type="protein sequence ID" value="MFC3513417.1"/>
    <property type="molecule type" value="Genomic_DNA"/>
</dbReference>
<evidence type="ECO:0000256" key="3">
    <source>
        <dbReference type="RuleBase" id="RU000363"/>
    </source>
</evidence>